<evidence type="ECO:0000259" key="6">
    <source>
        <dbReference type="SMART" id="SM00062"/>
    </source>
</evidence>
<evidence type="ECO:0000256" key="3">
    <source>
        <dbReference type="ARBA" id="ARBA00023237"/>
    </source>
</evidence>
<accession>A0A2N5X418</accession>
<keyword evidence="5" id="KW-0732">Signal</keyword>
<evidence type="ECO:0000256" key="4">
    <source>
        <dbReference type="SAM" id="MobiDB-lite"/>
    </source>
</evidence>
<dbReference type="AlphaFoldDB" id="A0A2N5X418"/>
<dbReference type="PROSITE" id="PS51257">
    <property type="entry name" value="PROKAR_LIPOPROTEIN"/>
    <property type="match status" value="1"/>
</dbReference>
<comment type="subcellular location">
    <subcellularLocation>
        <location evidence="1">Cell outer membrane</location>
        <topology evidence="1">Peripheral membrane protein</topology>
    </subcellularLocation>
</comment>
<dbReference type="InterPro" id="IPR001638">
    <property type="entry name" value="Solute-binding_3/MltF_N"/>
</dbReference>
<evidence type="ECO:0000256" key="2">
    <source>
        <dbReference type="ARBA" id="ARBA00007734"/>
    </source>
</evidence>
<dbReference type="SUPFAM" id="SSF53955">
    <property type="entry name" value="Lysozyme-like"/>
    <property type="match status" value="1"/>
</dbReference>
<dbReference type="EMBL" id="PKUS01000008">
    <property type="protein sequence ID" value="PLW69227.1"/>
    <property type="molecule type" value="Genomic_DNA"/>
</dbReference>
<feature type="signal peptide" evidence="5">
    <location>
        <begin position="1"/>
        <end position="17"/>
    </location>
</feature>
<evidence type="ECO:0000313" key="8">
    <source>
        <dbReference type="Proteomes" id="UP000235005"/>
    </source>
</evidence>
<organism evidence="7 8">
    <name type="scientific">Pseudohalioglobus lutimaris</name>
    <dbReference type="NCBI Taxonomy" id="1737061"/>
    <lineage>
        <taxon>Bacteria</taxon>
        <taxon>Pseudomonadati</taxon>
        <taxon>Pseudomonadota</taxon>
        <taxon>Gammaproteobacteria</taxon>
        <taxon>Cellvibrionales</taxon>
        <taxon>Halieaceae</taxon>
        <taxon>Pseudohalioglobus</taxon>
    </lineage>
</organism>
<name>A0A2N5X418_9GAMM</name>
<dbReference type="OrthoDB" id="9815002at2"/>
<proteinExistence type="inferred from homology"/>
<comment type="similarity">
    <text evidence="2">Belongs to the transglycosylase Slt family.</text>
</comment>
<dbReference type="Gene3D" id="3.40.190.10">
    <property type="entry name" value="Periplasmic binding protein-like II"/>
    <property type="match status" value="2"/>
</dbReference>
<dbReference type="PANTHER" id="PTHR37423">
    <property type="entry name" value="SOLUBLE LYTIC MUREIN TRANSGLYCOSYLASE-RELATED"/>
    <property type="match status" value="1"/>
</dbReference>
<evidence type="ECO:0000256" key="1">
    <source>
        <dbReference type="ARBA" id="ARBA00004339"/>
    </source>
</evidence>
<dbReference type="InterPro" id="IPR023346">
    <property type="entry name" value="Lysozyme-like_dom_sf"/>
</dbReference>
<dbReference type="Proteomes" id="UP000235005">
    <property type="component" value="Unassembled WGS sequence"/>
</dbReference>
<dbReference type="RefSeq" id="WP_101517901.1">
    <property type="nucleotide sequence ID" value="NZ_PKUS01000008.1"/>
</dbReference>
<feature type="domain" description="Solute-binding protein family 3/N-terminal" evidence="6">
    <location>
        <begin position="84"/>
        <end position="321"/>
    </location>
</feature>
<feature type="chain" id="PRO_5014685280" evidence="5">
    <location>
        <begin position="18"/>
        <end position="525"/>
    </location>
</feature>
<feature type="region of interest" description="Disordered" evidence="4">
    <location>
        <begin position="23"/>
        <end position="63"/>
    </location>
</feature>
<feature type="compositionally biased region" description="Low complexity" evidence="4">
    <location>
        <begin position="23"/>
        <end position="52"/>
    </location>
</feature>
<sequence>MKKLNPLVLLLCFLSLAACGDAPQGAPAATPTETAGSADSPAADASDPQDSPTLAPEPGEDELPAARTLQAWTGDLDVMEERRVIRVLTVYSPGRYYLEDSGEEKGLVKEIVTRFENAINQRLQRKTVKVHVAILPVARNQLIPALLAGRGDIIIAGLSITPERDEIVDFSIPFSKPLSEILITGPSAGPLASIDDLSGETIHLRHSSSYRESVEILNRRLAEAGKAPVDIELVSEFLEDDDLIEMVDKGLLPWAIVDDYKPLLWKDVFTNTVVRDDIVFREGGRTAWVFRENSPLLAEAVNSFLKKNREGTLIGNVLKNRYIRDFDWAANALNDSDYQRFLEFEHLFQKYGEKYEVDYLVAAAQGYQESRLDQSARSHAGAIGVMQLLPSTASDKNVGIPNIEKAEANIEAGIKYLNFLRNRYFNDPEIDERNQIFLALAAYNAGPTRMINMRNKARSMGYDPNVWFDNVELVAAKEIGRETVQYVANIYKYYIAYRFTLEQQSRHAEARQRAGITPYRTGEGE</sequence>
<dbReference type="PANTHER" id="PTHR37423:SF2">
    <property type="entry name" value="MEMBRANE-BOUND LYTIC MUREIN TRANSGLYCOSYLASE C"/>
    <property type="match status" value="1"/>
</dbReference>
<dbReference type="Pfam" id="PF01464">
    <property type="entry name" value="SLT"/>
    <property type="match status" value="1"/>
</dbReference>
<keyword evidence="3" id="KW-0998">Cell outer membrane</keyword>
<comment type="caution">
    <text evidence="7">The sequence shown here is derived from an EMBL/GenBank/DDBJ whole genome shotgun (WGS) entry which is preliminary data.</text>
</comment>
<dbReference type="SMART" id="SM00062">
    <property type="entry name" value="PBPb"/>
    <property type="match status" value="1"/>
</dbReference>
<dbReference type="Pfam" id="PF00497">
    <property type="entry name" value="SBP_bac_3"/>
    <property type="match status" value="1"/>
</dbReference>
<protein>
    <submittedName>
        <fullName evidence="7">Lytic transglycosylase F</fullName>
    </submittedName>
</protein>
<keyword evidence="8" id="KW-1185">Reference proteome</keyword>
<gene>
    <name evidence="7" type="ORF">C0039_09200</name>
</gene>
<reference evidence="7 8" key="1">
    <citation type="submission" date="2018-01" db="EMBL/GenBank/DDBJ databases">
        <title>The draft genome sequence of Halioglobus lutimaris HF004.</title>
        <authorList>
            <person name="Du Z.-J."/>
            <person name="Shi M.-J."/>
        </authorList>
    </citation>
    <scope>NUCLEOTIDE SEQUENCE [LARGE SCALE GENOMIC DNA]</scope>
    <source>
        <strain evidence="7 8">HF004</strain>
    </source>
</reference>
<dbReference type="Gene3D" id="1.10.530.10">
    <property type="match status" value="1"/>
</dbReference>
<dbReference type="CDD" id="cd01009">
    <property type="entry name" value="PBP2_YfhD_N"/>
    <property type="match status" value="1"/>
</dbReference>
<keyword evidence="3" id="KW-0472">Membrane</keyword>
<evidence type="ECO:0000256" key="5">
    <source>
        <dbReference type="SAM" id="SignalP"/>
    </source>
</evidence>
<dbReference type="SUPFAM" id="SSF53850">
    <property type="entry name" value="Periplasmic binding protein-like II"/>
    <property type="match status" value="1"/>
</dbReference>
<dbReference type="GO" id="GO:0009279">
    <property type="term" value="C:cell outer membrane"/>
    <property type="evidence" value="ECO:0007669"/>
    <property type="project" value="UniProtKB-SubCell"/>
</dbReference>
<evidence type="ECO:0000313" key="7">
    <source>
        <dbReference type="EMBL" id="PLW69227.1"/>
    </source>
</evidence>
<dbReference type="InterPro" id="IPR008258">
    <property type="entry name" value="Transglycosylase_SLT_dom_1"/>
</dbReference>
<dbReference type="CDD" id="cd13403">
    <property type="entry name" value="MLTF-like"/>
    <property type="match status" value="1"/>
</dbReference>